<sequence length="91" mass="9979">MAPASTEAQNGSVRSVVLDHRSDPIQPVTTNKGNSASLTEAHHQSNVTSGTAPANNVQLHLPSSSTSMLTRWVYETCKSELTWAENWHRKH</sequence>
<reference evidence="2 3" key="1">
    <citation type="submission" date="2018-08" db="EMBL/GenBank/DDBJ databases">
        <title>Draft genome of the lignicolous fungus Coniochaeta pulveracea.</title>
        <authorList>
            <person name="Borstlap C.J."/>
            <person name="De Witt R.N."/>
            <person name="Botha A."/>
            <person name="Volschenk H."/>
        </authorList>
    </citation>
    <scope>NUCLEOTIDE SEQUENCE [LARGE SCALE GENOMIC DNA]</scope>
    <source>
        <strain evidence="2 3">CAB683</strain>
    </source>
</reference>
<evidence type="ECO:0000313" key="2">
    <source>
        <dbReference type="EMBL" id="RKU44670.1"/>
    </source>
</evidence>
<evidence type="ECO:0000313" key="3">
    <source>
        <dbReference type="Proteomes" id="UP000275385"/>
    </source>
</evidence>
<proteinExistence type="predicted"/>
<name>A0A420YA89_9PEZI</name>
<dbReference type="AlphaFoldDB" id="A0A420YA89"/>
<dbReference type="EMBL" id="QVQW01000028">
    <property type="protein sequence ID" value="RKU44670.1"/>
    <property type="molecule type" value="Genomic_DNA"/>
</dbReference>
<gene>
    <name evidence="2" type="ORF">DL546_003799</name>
</gene>
<dbReference type="Proteomes" id="UP000275385">
    <property type="component" value="Unassembled WGS sequence"/>
</dbReference>
<accession>A0A420YA89</accession>
<feature type="compositionally biased region" description="Polar residues" evidence="1">
    <location>
        <begin position="1"/>
        <end position="13"/>
    </location>
</feature>
<dbReference type="OrthoDB" id="5398371at2759"/>
<organism evidence="2 3">
    <name type="scientific">Coniochaeta pulveracea</name>
    <dbReference type="NCBI Taxonomy" id="177199"/>
    <lineage>
        <taxon>Eukaryota</taxon>
        <taxon>Fungi</taxon>
        <taxon>Dikarya</taxon>
        <taxon>Ascomycota</taxon>
        <taxon>Pezizomycotina</taxon>
        <taxon>Sordariomycetes</taxon>
        <taxon>Sordariomycetidae</taxon>
        <taxon>Coniochaetales</taxon>
        <taxon>Coniochaetaceae</taxon>
        <taxon>Coniochaeta</taxon>
    </lineage>
</organism>
<comment type="caution">
    <text evidence="2">The sequence shown here is derived from an EMBL/GenBank/DDBJ whole genome shotgun (WGS) entry which is preliminary data.</text>
</comment>
<protein>
    <submittedName>
        <fullName evidence="2">Uncharacterized protein</fullName>
    </submittedName>
</protein>
<feature type="compositionally biased region" description="Polar residues" evidence="1">
    <location>
        <begin position="27"/>
        <end position="56"/>
    </location>
</feature>
<keyword evidence="3" id="KW-1185">Reference proteome</keyword>
<evidence type="ECO:0000256" key="1">
    <source>
        <dbReference type="SAM" id="MobiDB-lite"/>
    </source>
</evidence>
<feature type="region of interest" description="Disordered" evidence="1">
    <location>
        <begin position="1"/>
        <end position="56"/>
    </location>
</feature>